<dbReference type="AlphaFoldDB" id="A0A915IX39"/>
<evidence type="ECO:0000313" key="1">
    <source>
        <dbReference type="Proteomes" id="UP000887565"/>
    </source>
</evidence>
<sequence>MFRKACNRVNYVPDLSQIKGKCKVRECNANEEFLSAKQQIFIELVAKPIGKQQAASTFKNSATKSSNFLCRE</sequence>
<organism evidence="1 2">
    <name type="scientific">Romanomermis culicivorax</name>
    <name type="common">Nematode worm</name>
    <dbReference type="NCBI Taxonomy" id="13658"/>
    <lineage>
        <taxon>Eukaryota</taxon>
        <taxon>Metazoa</taxon>
        <taxon>Ecdysozoa</taxon>
        <taxon>Nematoda</taxon>
        <taxon>Enoplea</taxon>
        <taxon>Dorylaimia</taxon>
        <taxon>Mermithida</taxon>
        <taxon>Mermithoidea</taxon>
        <taxon>Mermithidae</taxon>
        <taxon>Romanomermis</taxon>
    </lineage>
</organism>
<dbReference type="Proteomes" id="UP000887565">
    <property type="component" value="Unplaced"/>
</dbReference>
<reference evidence="2" key="1">
    <citation type="submission" date="2022-11" db="UniProtKB">
        <authorList>
            <consortium name="WormBaseParasite"/>
        </authorList>
    </citation>
    <scope>IDENTIFICATION</scope>
</reference>
<name>A0A915IX39_ROMCU</name>
<protein>
    <submittedName>
        <fullName evidence="2">Uncharacterized protein</fullName>
    </submittedName>
</protein>
<accession>A0A915IX39</accession>
<dbReference type="WBParaSite" id="nRc.2.0.1.t18765-RA">
    <property type="protein sequence ID" value="nRc.2.0.1.t18765-RA"/>
    <property type="gene ID" value="nRc.2.0.1.g18765"/>
</dbReference>
<evidence type="ECO:0000313" key="2">
    <source>
        <dbReference type="WBParaSite" id="nRc.2.0.1.t18765-RA"/>
    </source>
</evidence>
<keyword evidence="1" id="KW-1185">Reference proteome</keyword>
<proteinExistence type="predicted"/>